<evidence type="ECO:0008006" key="3">
    <source>
        <dbReference type="Google" id="ProtNLM"/>
    </source>
</evidence>
<dbReference type="Proteomes" id="UP000006514">
    <property type="component" value="Unassembled WGS sequence"/>
</dbReference>
<dbReference type="KEGG" id="adl:AURDEDRAFT_170046"/>
<dbReference type="InParanoid" id="J0WY70"/>
<sequence length="81" mass="9000">MSTVPVPFSKLETYDKLQFSMIRVHDAFKAGFDSIMEHLEKPPLDDLPNFVGYCTAWAAGIASHHDTEGALNPAFCTRARS</sequence>
<reference evidence="2" key="1">
    <citation type="journal article" date="2012" name="Science">
        <title>The Paleozoic origin of enzymatic lignin decomposition reconstructed from 31 fungal genomes.</title>
        <authorList>
            <person name="Floudas D."/>
            <person name="Binder M."/>
            <person name="Riley R."/>
            <person name="Barry K."/>
            <person name="Blanchette R.A."/>
            <person name="Henrissat B."/>
            <person name="Martinez A.T."/>
            <person name="Otillar R."/>
            <person name="Spatafora J.W."/>
            <person name="Yadav J.S."/>
            <person name="Aerts A."/>
            <person name="Benoit I."/>
            <person name="Boyd A."/>
            <person name="Carlson A."/>
            <person name="Copeland A."/>
            <person name="Coutinho P.M."/>
            <person name="de Vries R.P."/>
            <person name="Ferreira P."/>
            <person name="Findley K."/>
            <person name="Foster B."/>
            <person name="Gaskell J."/>
            <person name="Glotzer D."/>
            <person name="Gorecki P."/>
            <person name="Heitman J."/>
            <person name="Hesse C."/>
            <person name="Hori C."/>
            <person name="Igarashi K."/>
            <person name="Jurgens J.A."/>
            <person name="Kallen N."/>
            <person name="Kersten P."/>
            <person name="Kohler A."/>
            <person name="Kuees U."/>
            <person name="Kumar T.K.A."/>
            <person name="Kuo A."/>
            <person name="LaButti K."/>
            <person name="Larrondo L.F."/>
            <person name="Lindquist E."/>
            <person name="Ling A."/>
            <person name="Lombard V."/>
            <person name="Lucas S."/>
            <person name="Lundell T."/>
            <person name="Martin R."/>
            <person name="McLaughlin D.J."/>
            <person name="Morgenstern I."/>
            <person name="Morin E."/>
            <person name="Murat C."/>
            <person name="Nagy L.G."/>
            <person name="Nolan M."/>
            <person name="Ohm R.A."/>
            <person name="Patyshakuliyeva A."/>
            <person name="Rokas A."/>
            <person name="Ruiz-Duenas F.J."/>
            <person name="Sabat G."/>
            <person name="Salamov A."/>
            <person name="Samejima M."/>
            <person name="Schmutz J."/>
            <person name="Slot J.C."/>
            <person name="St John F."/>
            <person name="Stenlid J."/>
            <person name="Sun H."/>
            <person name="Sun S."/>
            <person name="Syed K."/>
            <person name="Tsang A."/>
            <person name="Wiebenga A."/>
            <person name="Young D."/>
            <person name="Pisabarro A."/>
            <person name="Eastwood D.C."/>
            <person name="Martin F."/>
            <person name="Cullen D."/>
            <person name="Grigoriev I.V."/>
            <person name="Hibbett D.S."/>
        </authorList>
    </citation>
    <scope>NUCLEOTIDE SEQUENCE [LARGE SCALE GENOMIC DNA]</scope>
    <source>
        <strain evidence="2">TFB10046</strain>
    </source>
</reference>
<organism evidence="1 2">
    <name type="scientific">Auricularia subglabra (strain TFB-10046 / SS5)</name>
    <name type="common">White-rot fungus</name>
    <name type="synonym">Auricularia delicata (strain TFB10046)</name>
    <dbReference type="NCBI Taxonomy" id="717982"/>
    <lineage>
        <taxon>Eukaryota</taxon>
        <taxon>Fungi</taxon>
        <taxon>Dikarya</taxon>
        <taxon>Basidiomycota</taxon>
        <taxon>Agaricomycotina</taxon>
        <taxon>Agaricomycetes</taxon>
        <taxon>Auriculariales</taxon>
        <taxon>Auriculariaceae</taxon>
        <taxon>Auricularia</taxon>
    </lineage>
</organism>
<protein>
    <recommendedName>
        <fullName evidence="3">Hemerythrin-like domain-containing protein</fullName>
    </recommendedName>
</protein>
<dbReference type="OrthoDB" id="58416at2759"/>
<keyword evidence="2" id="KW-1185">Reference proteome</keyword>
<accession>J0WY70</accession>
<gene>
    <name evidence="1" type="ORF">AURDEDRAFT_170046</name>
</gene>
<evidence type="ECO:0000313" key="1">
    <source>
        <dbReference type="EMBL" id="EJD40854.1"/>
    </source>
</evidence>
<proteinExistence type="predicted"/>
<name>J0WY70_AURST</name>
<dbReference type="EMBL" id="JH687798">
    <property type="protein sequence ID" value="EJD40854.1"/>
    <property type="molecule type" value="Genomic_DNA"/>
</dbReference>
<evidence type="ECO:0000313" key="2">
    <source>
        <dbReference type="Proteomes" id="UP000006514"/>
    </source>
</evidence>
<dbReference type="AlphaFoldDB" id="J0WY70"/>